<dbReference type="EMBL" id="ALAO01000063">
    <property type="protein sequence ID" value="EKO40564.1"/>
    <property type="molecule type" value="Genomic_DNA"/>
</dbReference>
<accession>K6GHL5</accession>
<evidence type="ECO:0000313" key="2">
    <source>
        <dbReference type="EMBL" id="EKO40564.1"/>
    </source>
</evidence>
<sequence>MMRRKFTLATALCAMLLLATAAWSGAPGGDGPAGKGPGLVRMLTELDLSAAQKREVAGILKTNRDSTKALRDSVKSAMDALRGVMAKTPGDEAAVRAGAKAVADAAVELAVARGRVKAAIDAVLTPEQRTKRDALREAFRDKWKARRLERQGELDAWIESNLS</sequence>
<dbReference type="GO" id="GO:0030288">
    <property type="term" value="C:outer membrane-bounded periplasmic space"/>
    <property type="evidence" value="ECO:0007669"/>
    <property type="project" value="TreeGrafter"/>
</dbReference>
<dbReference type="PATRIC" id="fig|1206767.3.peg.681"/>
<dbReference type="InterPro" id="IPR052211">
    <property type="entry name" value="Cpx_auxiliary_protein"/>
</dbReference>
<reference evidence="2 3" key="1">
    <citation type="submission" date="2012-07" db="EMBL/GenBank/DDBJ databases">
        <title>Draft genome sequence of Desulfovibrio magneticus str. Maddingley MBC34 obtained from a metagenomic sequence of a methanogenic enrichment isolated from coal-seam formation water in Victoria, Australia.</title>
        <authorList>
            <person name="Greenfield P."/>
            <person name="Hendry P."/>
            <person name="Li D."/>
            <person name="Rosewarne C.P."/>
            <person name="Tran-Dinh N."/>
            <person name="Elbourne L.D.H."/>
            <person name="Paulsen I.T."/>
            <person name="Midgley D.J."/>
        </authorList>
    </citation>
    <scope>NUCLEOTIDE SEQUENCE [LARGE SCALE GENOMIC DNA]</scope>
    <source>
        <strain evidence="3">Maddingley MBC34</strain>
    </source>
</reference>
<evidence type="ECO:0000256" key="1">
    <source>
        <dbReference type="SAM" id="SignalP"/>
    </source>
</evidence>
<evidence type="ECO:0000313" key="3">
    <source>
        <dbReference type="Proteomes" id="UP000006272"/>
    </source>
</evidence>
<comment type="caution">
    <text evidence="2">The sequence shown here is derived from an EMBL/GenBank/DDBJ whole genome shotgun (WGS) entry which is preliminary data.</text>
</comment>
<feature type="chain" id="PRO_5003894940" evidence="1">
    <location>
        <begin position="25"/>
        <end position="163"/>
    </location>
</feature>
<dbReference type="PANTHER" id="PTHR38102:SF1">
    <property type="entry name" value="PERIPLASMIC CHAPERONE SPY"/>
    <property type="match status" value="1"/>
</dbReference>
<gene>
    <name evidence="2" type="ORF">B193_0719</name>
</gene>
<protein>
    <submittedName>
        <fullName evidence="2">P pilus assembly/Cpx signaling pathway, periplasmic inhibitor/zinc-resistance associated protein</fullName>
    </submittedName>
</protein>
<name>K6GHL5_9BACT</name>
<keyword evidence="1" id="KW-0732">Signal</keyword>
<organism evidence="2 3">
    <name type="scientific">Solidesulfovibrio magneticus str. Maddingley MBC34</name>
    <dbReference type="NCBI Taxonomy" id="1206767"/>
    <lineage>
        <taxon>Bacteria</taxon>
        <taxon>Pseudomonadati</taxon>
        <taxon>Thermodesulfobacteriota</taxon>
        <taxon>Desulfovibrionia</taxon>
        <taxon>Desulfovibrionales</taxon>
        <taxon>Desulfovibrionaceae</taxon>
        <taxon>Solidesulfovibrio</taxon>
    </lineage>
</organism>
<feature type="signal peptide" evidence="1">
    <location>
        <begin position="1"/>
        <end position="24"/>
    </location>
</feature>
<dbReference type="Gene3D" id="1.20.120.1490">
    <property type="match status" value="1"/>
</dbReference>
<dbReference type="PANTHER" id="PTHR38102">
    <property type="entry name" value="PERIPLASMIC CHAPERONE SPY"/>
    <property type="match status" value="1"/>
</dbReference>
<dbReference type="GO" id="GO:0051082">
    <property type="term" value="F:unfolded protein binding"/>
    <property type="evidence" value="ECO:0007669"/>
    <property type="project" value="TreeGrafter"/>
</dbReference>
<dbReference type="AlphaFoldDB" id="K6GHL5"/>
<dbReference type="Proteomes" id="UP000006272">
    <property type="component" value="Unassembled WGS sequence"/>
</dbReference>
<proteinExistence type="predicted"/>
<dbReference type="InterPro" id="IPR025961">
    <property type="entry name" value="Metal_resist"/>
</dbReference>
<dbReference type="Pfam" id="PF13801">
    <property type="entry name" value="Metal_resist"/>
    <property type="match status" value="1"/>
</dbReference>